<proteinExistence type="predicted"/>
<evidence type="ECO:0000313" key="3">
    <source>
        <dbReference type="EMBL" id="MBD3662721.1"/>
    </source>
</evidence>
<protein>
    <submittedName>
        <fullName evidence="3">SgcJ/EcaC family oxidoreductase</fullName>
    </submittedName>
</protein>
<evidence type="ECO:0000259" key="2">
    <source>
        <dbReference type="Pfam" id="PF14534"/>
    </source>
</evidence>
<comment type="caution">
    <text evidence="3">The sequence shown here is derived from an EMBL/GenBank/DDBJ whole genome shotgun (WGS) entry which is preliminary data.</text>
</comment>
<keyword evidence="1" id="KW-0732">Signal</keyword>
<feature type="chain" id="PRO_5037955846" evidence="1">
    <location>
        <begin position="37"/>
        <end position="157"/>
    </location>
</feature>
<dbReference type="InterPro" id="IPR027843">
    <property type="entry name" value="DUF4440"/>
</dbReference>
<name>A0A927D1L2_9RHOB</name>
<keyword evidence="4" id="KW-1185">Reference proteome</keyword>
<feature type="domain" description="DUF4440" evidence="2">
    <location>
        <begin position="41"/>
        <end position="142"/>
    </location>
</feature>
<dbReference type="RefSeq" id="WP_191073731.1">
    <property type="nucleotide sequence ID" value="NZ_JACTAG010000001.1"/>
</dbReference>
<dbReference type="NCBIfam" id="TIGR02246">
    <property type="entry name" value="SgcJ/EcaC family oxidoreductase"/>
    <property type="match status" value="1"/>
</dbReference>
<dbReference type="Proteomes" id="UP000635142">
    <property type="component" value="Unassembled WGS sequence"/>
</dbReference>
<dbReference type="Gene3D" id="3.10.450.50">
    <property type="match status" value="1"/>
</dbReference>
<feature type="signal peptide" evidence="1">
    <location>
        <begin position="1"/>
        <end position="36"/>
    </location>
</feature>
<sequence length="157" mass="17262">MMTAKHVSKPLFRPIGKLVRLLALLCFLQLPISAMAEDNPIIARMAELVAAYNAQDAQAVASFYAKDGILLPPGQKAILGSEAIAAHYAAAFKAGARELQFKTFDIRPHSDTAATEIGETVVMVGRDRIVGRYMHLWQVIDGSLLLTRDMYHILKVN</sequence>
<evidence type="ECO:0000313" key="4">
    <source>
        <dbReference type="Proteomes" id="UP000635142"/>
    </source>
</evidence>
<dbReference type="SUPFAM" id="SSF54427">
    <property type="entry name" value="NTF2-like"/>
    <property type="match status" value="1"/>
</dbReference>
<dbReference type="InterPro" id="IPR011944">
    <property type="entry name" value="Steroid_delta5-4_isomerase"/>
</dbReference>
<organism evidence="3 4">
    <name type="scientific">Sulfitobacter aestuariivivens</name>
    <dbReference type="NCBI Taxonomy" id="2766981"/>
    <lineage>
        <taxon>Bacteria</taxon>
        <taxon>Pseudomonadati</taxon>
        <taxon>Pseudomonadota</taxon>
        <taxon>Alphaproteobacteria</taxon>
        <taxon>Rhodobacterales</taxon>
        <taxon>Roseobacteraceae</taxon>
        <taxon>Sulfitobacter</taxon>
    </lineage>
</organism>
<accession>A0A927D1L2</accession>
<dbReference type="AlphaFoldDB" id="A0A927D1L2"/>
<dbReference type="Pfam" id="PF14534">
    <property type="entry name" value="DUF4440"/>
    <property type="match status" value="1"/>
</dbReference>
<gene>
    <name evidence="3" type="ORF">H9Q16_02190</name>
</gene>
<dbReference type="InterPro" id="IPR032710">
    <property type="entry name" value="NTF2-like_dom_sf"/>
</dbReference>
<dbReference type="EMBL" id="JACTAG010000001">
    <property type="protein sequence ID" value="MBD3662721.1"/>
    <property type="molecule type" value="Genomic_DNA"/>
</dbReference>
<evidence type="ECO:0000256" key="1">
    <source>
        <dbReference type="SAM" id="SignalP"/>
    </source>
</evidence>
<reference evidence="3" key="1">
    <citation type="submission" date="2020-08" db="EMBL/GenBank/DDBJ databases">
        <title>Sulfitobacter aestuariivivens sp. nov., isolated from a tidal flat.</title>
        <authorList>
            <person name="Park S."/>
            <person name="Yoon J.-H."/>
        </authorList>
    </citation>
    <scope>NUCLEOTIDE SEQUENCE</scope>
    <source>
        <strain evidence="3">TSTF-M16</strain>
    </source>
</reference>